<gene>
    <name evidence="4" type="ORF">SYYSPA8_22460</name>
</gene>
<dbReference type="SUPFAM" id="SSF52980">
    <property type="entry name" value="Restriction endonuclease-like"/>
    <property type="match status" value="1"/>
</dbReference>
<evidence type="ECO:0000259" key="2">
    <source>
        <dbReference type="Pfam" id="PF02342"/>
    </source>
</evidence>
<dbReference type="Pfam" id="PF04471">
    <property type="entry name" value="Mrr_cat"/>
    <property type="match status" value="1"/>
</dbReference>
<sequence length="701" mass="75626">MIGAWAEAQRRQQREREAQARALQRERRERERQQRAYERDMARHHREQQAAYKRSREADAQARTGEIEARVAELSGLLAAGCRGGVFGSASLTRIEYVEPFAPGPLEHPVPMPDPAYYRPQGGGWTARARERAEWEAQERYRHDLALARQADGQRLAQLAEYRRQYDAWAGERRAEVQRHNTGVTRLLDGVRGGEPDAVVEYFSAALYASSEWPEAMPRRLSAAFDRAAAQLVLSWELPGFDVVPAARSVRYVATSDQLKEVARPVAQRRALYRDVLAQSLLLVLRDLFAADEWGVLGSVALSGFVDDVDPATGRHAEVVLGAVTVAREDFTGLRLEQVGAVECLEGLRGRLSAKPDARAAVRPDRLPGDVGAEVFSQGDGDHPDLLVMDPVEFEGLVAELFRARGMRAVTTTRSNDGGVDVEAFDPDPISGGRIIVQVKRYRHTVPPTAVRDLYGTVQDAGANKGVLVTTSGFGPGSYTFAHGKPLTLISGTDLVELLGRHGLRGRLGPAPGGPDARPVPGPGEPEAADLAPAPEDAGDGGANVLGMVWAGPVALDVCALVCRYDRVLSEAHFVFFNNESTPDGSVRAVRPSAGDRAAIRVDFDALPARADRLVLVAAVDPEVDPSADLAGFTGAGIVLRDAGGAELDRLTVSDGRAGETALVLGSFRRRAGGDWEFVVGGKGYPGGLPVLVGEYGIEVE</sequence>
<keyword evidence="4" id="KW-0255">Endonuclease</keyword>
<feature type="domain" description="Restriction endonuclease type IV Mrr" evidence="3">
    <location>
        <begin position="388"/>
        <end position="499"/>
    </location>
</feature>
<dbReference type="InterPro" id="IPR011856">
    <property type="entry name" value="tRNA_endonuc-like_dom_sf"/>
</dbReference>
<feature type="region of interest" description="Disordered" evidence="1">
    <location>
        <begin position="1"/>
        <end position="61"/>
    </location>
</feature>
<dbReference type="GO" id="GO:0004519">
    <property type="term" value="F:endonuclease activity"/>
    <property type="evidence" value="ECO:0007669"/>
    <property type="project" value="UniProtKB-KW"/>
</dbReference>
<dbReference type="InterPro" id="IPR011335">
    <property type="entry name" value="Restrct_endonuc-II-like"/>
</dbReference>
<feature type="compositionally biased region" description="Low complexity" evidence="1">
    <location>
        <begin position="507"/>
        <end position="517"/>
    </location>
</feature>
<keyword evidence="5" id="KW-1185">Reference proteome</keyword>
<name>A0ABQ5P3D5_9ACTN</name>
<feature type="compositionally biased region" description="Basic and acidic residues" evidence="1">
    <location>
        <begin position="8"/>
        <end position="41"/>
    </location>
</feature>
<dbReference type="InterPro" id="IPR003325">
    <property type="entry name" value="TerD"/>
</dbReference>
<feature type="region of interest" description="Disordered" evidence="1">
    <location>
        <begin position="506"/>
        <end position="537"/>
    </location>
</feature>
<dbReference type="InterPro" id="IPR007560">
    <property type="entry name" value="Restrct_endonuc_IV_Mrr"/>
</dbReference>
<dbReference type="Gene3D" id="2.60.60.30">
    <property type="entry name" value="sav2460 like domains"/>
    <property type="match status" value="1"/>
</dbReference>
<dbReference type="PANTHER" id="PTHR30015">
    <property type="entry name" value="MRR RESTRICTION SYSTEM PROTEIN"/>
    <property type="match status" value="1"/>
</dbReference>
<protein>
    <submittedName>
        <fullName evidence="4">Restriction endonuclease</fullName>
    </submittedName>
</protein>
<dbReference type="InterPro" id="IPR052906">
    <property type="entry name" value="Type_IV_Methyl-Rstrct_Enzyme"/>
</dbReference>
<evidence type="ECO:0000259" key="3">
    <source>
        <dbReference type="Pfam" id="PF04471"/>
    </source>
</evidence>
<proteinExistence type="predicted"/>
<feature type="domain" description="TerD" evidence="2">
    <location>
        <begin position="553"/>
        <end position="696"/>
    </location>
</feature>
<dbReference type="CDD" id="cd06974">
    <property type="entry name" value="TerD_like"/>
    <property type="match status" value="1"/>
</dbReference>
<feature type="compositionally biased region" description="Low complexity" evidence="1">
    <location>
        <begin position="525"/>
        <end position="536"/>
    </location>
</feature>
<accession>A0ABQ5P3D5</accession>
<organism evidence="4 5">
    <name type="scientific">Streptomyces yaizuensis</name>
    <dbReference type="NCBI Taxonomy" id="2989713"/>
    <lineage>
        <taxon>Bacteria</taxon>
        <taxon>Bacillati</taxon>
        <taxon>Actinomycetota</taxon>
        <taxon>Actinomycetes</taxon>
        <taxon>Kitasatosporales</taxon>
        <taxon>Streptomycetaceae</taxon>
        <taxon>Streptomyces</taxon>
    </lineage>
</organism>
<keyword evidence="4" id="KW-0378">Hydrolase</keyword>
<evidence type="ECO:0000256" key="1">
    <source>
        <dbReference type="SAM" id="MobiDB-lite"/>
    </source>
</evidence>
<dbReference type="Pfam" id="PF02342">
    <property type="entry name" value="TerD"/>
    <property type="match status" value="1"/>
</dbReference>
<keyword evidence="4" id="KW-0540">Nuclease</keyword>
<dbReference type="PANTHER" id="PTHR30015:SF7">
    <property type="entry name" value="TYPE IV METHYL-DIRECTED RESTRICTION ENZYME ECOKMRR"/>
    <property type="match status" value="1"/>
</dbReference>
<dbReference type="EMBL" id="BSBI01000010">
    <property type="protein sequence ID" value="GLF97111.1"/>
    <property type="molecule type" value="Genomic_DNA"/>
</dbReference>
<dbReference type="Proteomes" id="UP001291653">
    <property type="component" value="Unassembled WGS sequence"/>
</dbReference>
<dbReference type="Gene3D" id="3.40.1350.10">
    <property type="match status" value="1"/>
</dbReference>
<evidence type="ECO:0000313" key="5">
    <source>
        <dbReference type="Proteomes" id="UP001291653"/>
    </source>
</evidence>
<reference evidence="4 5" key="1">
    <citation type="submission" date="2022-10" db="EMBL/GenBank/DDBJ databases">
        <title>Draft genome sequence of Streptomyces sp. YSPA8.</title>
        <authorList>
            <person name="Moriuchi R."/>
            <person name="Dohra H."/>
            <person name="Yamamura H."/>
            <person name="Kodani S."/>
        </authorList>
    </citation>
    <scope>NUCLEOTIDE SEQUENCE [LARGE SCALE GENOMIC DNA]</scope>
    <source>
        <strain evidence="4 5">YSPA8</strain>
    </source>
</reference>
<evidence type="ECO:0000313" key="4">
    <source>
        <dbReference type="EMBL" id="GLF97111.1"/>
    </source>
</evidence>
<comment type="caution">
    <text evidence="4">The sequence shown here is derived from an EMBL/GenBank/DDBJ whole genome shotgun (WGS) entry which is preliminary data.</text>
</comment>